<accession>A0A9W9T234</accession>
<proteinExistence type="predicted"/>
<name>A0A9W9T234_9EURO</name>
<protein>
    <submittedName>
        <fullName evidence="1">Uncharacterized protein</fullName>
    </submittedName>
</protein>
<keyword evidence="2" id="KW-1185">Reference proteome</keyword>
<organism evidence="1 2">
    <name type="scientific">Penicillium cf. griseofulvum</name>
    <dbReference type="NCBI Taxonomy" id="2972120"/>
    <lineage>
        <taxon>Eukaryota</taxon>
        <taxon>Fungi</taxon>
        <taxon>Dikarya</taxon>
        <taxon>Ascomycota</taxon>
        <taxon>Pezizomycotina</taxon>
        <taxon>Eurotiomycetes</taxon>
        <taxon>Eurotiomycetidae</taxon>
        <taxon>Eurotiales</taxon>
        <taxon>Aspergillaceae</taxon>
        <taxon>Penicillium</taxon>
    </lineage>
</organism>
<sequence length="82" mass="9236">MPSTKWGTITVKKTTGNNAIKRWVLMGGWRNALYLKEPKDKVVSASQIGYYCDMLEKIARTDAQFGARYGTFTDPGTEARLM</sequence>
<evidence type="ECO:0000313" key="2">
    <source>
        <dbReference type="Proteomes" id="UP001150879"/>
    </source>
</evidence>
<dbReference type="Proteomes" id="UP001150879">
    <property type="component" value="Unassembled WGS sequence"/>
</dbReference>
<reference evidence="1" key="1">
    <citation type="submission" date="2022-11" db="EMBL/GenBank/DDBJ databases">
        <authorList>
            <person name="Petersen C."/>
        </authorList>
    </citation>
    <scope>NUCLEOTIDE SEQUENCE</scope>
    <source>
        <strain evidence="1">IBT 16849</strain>
    </source>
</reference>
<reference evidence="1" key="2">
    <citation type="journal article" date="2023" name="IMA Fungus">
        <title>Comparative genomic study of the Penicillium genus elucidates a diverse pangenome and 15 lateral gene transfer events.</title>
        <authorList>
            <person name="Petersen C."/>
            <person name="Sorensen T."/>
            <person name="Nielsen M.R."/>
            <person name="Sondergaard T.E."/>
            <person name="Sorensen J.L."/>
            <person name="Fitzpatrick D.A."/>
            <person name="Frisvad J.C."/>
            <person name="Nielsen K.L."/>
        </authorList>
    </citation>
    <scope>NUCLEOTIDE SEQUENCE</scope>
    <source>
        <strain evidence="1">IBT 16849</strain>
    </source>
</reference>
<gene>
    <name evidence="1" type="ORF">N7472_002463</name>
</gene>
<dbReference type="AlphaFoldDB" id="A0A9W9T234"/>
<comment type="caution">
    <text evidence="1">The sequence shown here is derived from an EMBL/GenBank/DDBJ whole genome shotgun (WGS) entry which is preliminary data.</text>
</comment>
<evidence type="ECO:0000313" key="1">
    <source>
        <dbReference type="EMBL" id="KAJ5206015.1"/>
    </source>
</evidence>
<dbReference type="EMBL" id="JAPQKP010000002">
    <property type="protein sequence ID" value="KAJ5206015.1"/>
    <property type="molecule type" value="Genomic_DNA"/>
</dbReference>